<proteinExistence type="inferred from homology"/>
<dbReference type="GO" id="GO:0030288">
    <property type="term" value="C:outer membrane-bounded periplasmic space"/>
    <property type="evidence" value="ECO:0007669"/>
    <property type="project" value="TreeGrafter"/>
</dbReference>
<accession>X4RDF0</accession>
<dbReference type="OrthoDB" id="9781890at2"/>
<protein>
    <submittedName>
        <fullName evidence="5">Autoinducer 2 ABC transporter substrate-binding protein LsrB</fullName>
    </submittedName>
</protein>
<dbReference type="InterPro" id="IPR028082">
    <property type="entry name" value="Peripla_BP_I"/>
</dbReference>
<comment type="subcellular location">
    <subcellularLocation>
        <location evidence="1">Cell envelope</location>
    </subcellularLocation>
</comment>
<dbReference type="Proteomes" id="UP000275951">
    <property type="component" value="Chromosome"/>
</dbReference>
<evidence type="ECO:0000313" key="6">
    <source>
        <dbReference type="EMBL" id="MEW6955399.1"/>
    </source>
</evidence>
<dbReference type="PANTHER" id="PTHR30036">
    <property type="entry name" value="D-XYLOSE-BINDING PERIPLASMIC PROTEIN"/>
    <property type="match status" value="1"/>
</dbReference>
<dbReference type="Pfam" id="PF13407">
    <property type="entry name" value="Peripla_BP_4"/>
    <property type="match status" value="1"/>
</dbReference>
<feature type="chain" id="PRO_5044740349" evidence="3">
    <location>
        <begin position="21"/>
        <end position="354"/>
    </location>
</feature>
<reference evidence="6 8" key="2">
    <citation type="submission" date="2024-01" db="EMBL/GenBank/DDBJ databases">
        <title>Genomic analysis and antimicrobial resistance profiles of Trueperella pyogenes isolated from domestic and wild animals.</title>
        <authorList>
            <person name="Magossi G."/>
            <person name="Gzyl K.E."/>
            <person name="Holman D.B."/>
            <person name="Amat S."/>
        </authorList>
    </citation>
    <scope>NUCLEOTIDE SEQUENCE [LARGE SCALE GENOMIC DNA]</scope>
    <source>
        <strain evidence="6 8">1494</strain>
    </source>
</reference>
<name>X4RDF0_9ACTO</name>
<evidence type="ECO:0000256" key="3">
    <source>
        <dbReference type="SAM" id="SignalP"/>
    </source>
</evidence>
<evidence type="ECO:0000313" key="7">
    <source>
        <dbReference type="Proteomes" id="UP000275951"/>
    </source>
</evidence>
<dbReference type="EMBL" id="CP033905">
    <property type="protein sequence ID" value="AZR07013.1"/>
    <property type="molecule type" value="Genomic_DNA"/>
</dbReference>
<dbReference type="InterPro" id="IPR025997">
    <property type="entry name" value="SBP_2_dom"/>
</dbReference>
<reference evidence="5 7" key="1">
    <citation type="submission" date="2018-11" db="EMBL/GenBank/DDBJ databases">
        <title>Multidrug-resistant genes are associated with an 42-kb island TGI1 carrying a complex class 1 integron in a Trueperella pyogenes.</title>
        <authorList>
            <person name="Dong W."/>
        </authorList>
    </citation>
    <scope>NUCLEOTIDE SEQUENCE [LARGE SCALE GENOMIC DNA]</scope>
    <source>
        <strain evidence="5 7">TP4</strain>
    </source>
</reference>
<dbReference type="PANTHER" id="PTHR30036:SF7">
    <property type="entry name" value="ABC TRANSPORTER PERIPLASMIC-BINDING PROTEIN YPHF"/>
    <property type="match status" value="1"/>
</dbReference>
<organism evidence="5 7">
    <name type="scientific">Trueperella pyogenes</name>
    <dbReference type="NCBI Taxonomy" id="1661"/>
    <lineage>
        <taxon>Bacteria</taxon>
        <taxon>Bacillati</taxon>
        <taxon>Actinomycetota</taxon>
        <taxon>Actinomycetes</taxon>
        <taxon>Actinomycetales</taxon>
        <taxon>Actinomycetaceae</taxon>
        <taxon>Trueperella</taxon>
    </lineage>
</organism>
<comment type="similarity">
    <text evidence="2">Belongs to the bacterial solute-binding protein 2 family.</text>
</comment>
<feature type="domain" description="Periplasmic binding protein" evidence="4">
    <location>
        <begin position="42"/>
        <end position="298"/>
    </location>
</feature>
<dbReference type="AlphaFoldDB" id="X4RDF0"/>
<dbReference type="KEGG" id="tpy:CQ11_07230"/>
<dbReference type="GO" id="GO:0030246">
    <property type="term" value="F:carbohydrate binding"/>
    <property type="evidence" value="ECO:0007669"/>
    <property type="project" value="TreeGrafter"/>
</dbReference>
<keyword evidence="3" id="KW-0732">Signal</keyword>
<dbReference type="Gene3D" id="3.40.50.2300">
    <property type="match status" value="2"/>
</dbReference>
<keyword evidence="8" id="KW-1185">Reference proteome</keyword>
<evidence type="ECO:0000313" key="5">
    <source>
        <dbReference type="EMBL" id="AZR07013.1"/>
    </source>
</evidence>
<sequence length="354" mass="37513">MKKKLVSVSAAMLLSLTSLAACGQGGTDSTSGGEKATDNAKVAFIPKLTGVGFFEAGGEGAVAAGPKNGLDVQYLGSPEASVAKQTELINSYIDQGFKAVIVSSTSPDGLCNALNKAKDAGTVVLTWDSDTNPECRQFYISQGTPDQMGNLLVNMAAEDLSKGDAIEVAFHYSSPTVTDQNQWVDVAEKTIGSDTKWKVVDKVYSENKTDLAVQRAEALVNAHPNLKAIIAPDANALPGTAKALENLGRKDIVLVGFSTPNAMKEYIKNGTLKRFALWDVKQQGALSVAIAKQLLSGKSIKVGDKISVDGFGELEVQPNSVQGYPESSNTDNSGVIVLPERLVFTSENIEKYDF</sequence>
<evidence type="ECO:0000259" key="4">
    <source>
        <dbReference type="Pfam" id="PF13407"/>
    </source>
</evidence>
<dbReference type="PROSITE" id="PS51257">
    <property type="entry name" value="PROKAR_LIPOPROTEIN"/>
    <property type="match status" value="1"/>
</dbReference>
<feature type="signal peptide" evidence="3">
    <location>
        <begin position="1"/>
        <end position="20"/>
    </location>
</feature>
<dbReference type="STRING" id="1661.CQ11_07230"/>
<dbReference type="Proteomes" id="UP001555100">
    <property type="component" value="Unassembled WGS sequence"/>
</dbReference>
<evidence type="ECO:0000313" key="8">
    <source>
        <dbReference type="Proteomes" id="UP001555100"/>
    </source>
</evidence>
<dbReference type="InterPro" id="IPR050555">
    <property type="entry name" value="Bact_Solute-Bind_Prot2"/>
</dbReference>
<evidence type="ECO:0000256" key="2">
    <source>
        <dbReference type="ARBA" id="ARBA00007639"/>
    </source>
</evidence>
<dbReference type="RefSeq" id="WP_024963046.1">
    <property type="nucleotide sequence ID" value="NZ_CP007519.1"/>
</dbReference>
<evidence type="ECO:0000256" key="1">
    <source>
        <dbReference type="ARBA" id="ARBA00004196"/>
    </source>
</evidence>
<dbReference type="EMBL" id="JBAGNM010000021">
    <property type="protein sequence ID" value="MEW6955399.1"/>
    <property type="molecule type" value="Genomic_DNA"/>
</dbReference>
<gene>
    <name evidence="5" type="primary">lsrB</name>
    <name evidence="5" type="ORF">EBQ10_06675</name>
    <name evidence="6" type="ORF">V3M73_10265</name>
</gene>
<dbReference type="NCBIfam" id="NF011937">
    <property type="entry name" value="PRK15408.1"/>
    <property type="match status" value="1"/>
</dbReference>
<dbReference type="GeneID" id="97531136"/>
<dbReference type="SUPFAM" id="SSF53822">
    <property type="entry name" value="Periplasmic binding protein-like I"/>
    <property type="match status" value="1"/>
</dbReference>